<dbReference type="GO" id="GO:0005634">
    <property type="term" value="C:nucleus"/>
    <property type="evidence" value="ECO:0007669"/>
    <property type="project" value="TreeGrafter"/>
</dbReference>
<evidence type="ECO:0000256" key="5">
    <source>
        <dbReference type="ARBA" id="ARBA00023302"/>
    </source>
</evidence>
<keyword evidence="3" id="KW-0106">Calcium</keyword>
<dbReference type="GO" id="GO:0001786">
    <property type="term" value="F:phosphatidylserine binding"/>
    <property type="evidence" value="ECO:0007669"/>
    <property type="project" value="TreeGrafter"/>
</dbReference>
<dbReference type="SUPFAM" id="SSF47874">
    <property type="entry name" value="Annexin"/>
    <property type="match status" value="1"/>
</dbReference>
<dbReference type="GO" id="GO:0005509">
    <property type="term" value="F:calcium ion binding"/>
    <property type="evidence" value="ECO:0007669"/>
    <property type="project" value="InterPro"/>
</dbReference>
<sequence>RLLITLCDCNRDETEATDQINAAQDAFKLYNARRFRFGLENCFIEILTKRNFKQLALIFDEYEKIAHQSLEAAIKQDFSGSFRDSLLSIASITRNKPAHFATLLHKCLK</sequence>
<dbReference type="FunFam" id="1.10.220.10:FF:000002">
    <property type="entry name" value="Annexin"/>
    <property type="match status" value="1"/>
</dbReference>
<name>A0A0B1RVN1_OESDE</name>
<dbReference type="Proteomes" id="UP000053660">
    <property type="component" value="Unassembled WGS sequence"/>
</dbReference>
<dbReference type="PANTHER" id="PTHR10502">
    <property type="entry name" value="ANNEXIN"/>
    <property type="match status" value="1"/>
</dbReference>
<evidence type="ECO:0000256" key="1">
    <source>
        <dbReference type="ARBA" id="ARBA00007831"/>
    </source>
</evidence>
<keyword evidence="7" id="KW-1185">Reference proteome</keyword>
<reference evidence="6 7" key="1">
    <citation type="submission" date="2014-03" db="EMBL/GenBank/DDBJ databases">
        <title>Draft genome of the hookworm Oesophagostomum dentatum.</title>
        <authorList>
            <person name="Mitreva M."/>
        </authorList>
    </citation>
    <scope>NUCLEOTIDE SEQUENCE [LARGE SCALE GENOMIC DNA]</scope>
    <source>
        <strain evidence="6 7">OD-Hann</strain>
    </source>
</reference>
<dbReference type="PANTHER" id="PTHR10502:SF102">
    <property type="entry name" value="ANNEXIN B11"/>
    <property type="match status" value="1"/>
</dbReference>
<keyword evidence="4" id="KW-0041">Annexin</keyword>
<feature type="non-terminal residue" evidence="6">
    <location>
        <position position="109"/>
    </location>
</feature>
<feature type="non-terminal residue" evidence="6">
    <location>
        <position position="1"/>
    </location>
</feature>
<evidence type="ECO:0000313" key="7">
    <source>
        <dbReference type="Proteomes" id="UP000053660"/>
    </source>
</evidence>
<proteinExistence type="inferred from homology"/>
<dbReference type="AlphaFoldDB" id="A0A0B1RVN1"/>
<evidence type="ECO:0000313" key="6">
    <source>
        <dbReference type="EMBL" id="KHJ76749.1"/>
    </source>
</evidence>
<dbReference type="InterPro" id="IPR037104">
    <property type="entry name" value="Annexin_sf"/>
</dbReference>
<gene>
    <name evidence="6" type="ORF">OESDEN_23631</name>
</gene>
<organism evidence="6 7">
    <name type="scientific">Oesophagostomum dentatum</name>
    <name type="common">Nodular worm</name>
    <dbReference type="NCBI Taxonomy" id="61180"/>
    <lineage>
        <taxon>Eukaryota</taxon>
        <taxon>Metazoa</taxon>
        <taxon>Ecdysozoa</taxon>
        <taxon>Nematoda</taxon>
        <taxon>Chromadorea</taxon>
        <taxon>Rhabditida</taxon>
        <taxon>Rhabditina</taxon>
        <taxon>Rhabditomorpha</taxon>
        <taxon>Strongyloidea</taxon>
        <taxon>Strongylidae</taxon>
        <taxon>Oesophagostomum</taxon>
    </lineage>
</organism>
<dbReference type="PROSITE" id="PS51897">
    <property type="entry name" value="ANNEXIN_2"/>
    <property type="match status" value="1"/>
</dbReference>
<dbReference type="OrthoDB" id="5849703at2759"/>
<evidence type="ECO:0000256" key="4">
    <source>
        <dbReference type="ARBA" id="ARBA00023216"/>
    </source>
</evidence>
<dbReference type="GO" id="GO:0005544">
    <property type="term" value="F:calcium-dependent phospholipid binding"/>
    <property type="evidence" value="ECO:0007669"/>
    <property type="project" value="UniProtKB-KW"/>
</dbReference>
<protein>
    <submittedName>
        <fullName evidence="6">Annexin</fullName>
    </submittedName>
</protein>
<comment type="similarity">
    <text evidence="1">Belongs to the annexin family.</text>
</comment>
<dbReference type="Pfam" id="PF00191">
    <property type="entry name" value="Annexin"/>
    <property type="match status" value="1"/>
</dbReference>
<evidence type="ECO:0000256" key="3">
    <source>
        <dbReference type="ARBA" id="ARBA00022837"/>
    </source>
</evidence>
<keyword evidence="5" id="KW-0111">Calcium/phospholipid-binding</keyword>
<keyword evidence="2" id="KW-0677">Repeat</keyword>
<dbReference type="GO" id="GO:0005886">
    <property type="term" value="C:plasma membrane"/>
    <property type="evidence" value="ECO:0007669"/>
    <property type="project" value="TreeGrafter"/>
</dbReference>
<dbReference type="GO" id="GO:0005737">
    <property type="term" value="C:cytoplasm"/>
    <property type="evidence" value="ECO:0007669"/>
    <property type="project" value="TreeGrafter"/>
</dbReference>
<accession>A0A0B1RVN1</accession>
<dbReference type="Gene3D" id="1.10.220.10">
    <property type="entry name" value="Annexin"/>
    <property type="match status" value="1"/>
</dbReference>
<dbReference type="SMART" id="SM00335">
    <property type="entry name" value="ANX"/>
    <property type="match status" value="1"/>
</dbReference>
<dbReference type="EMBL" id="KN611447">
    <property type="protein sequence ID" value="KHJ76749.1"/>
    <property type="molecule type" value="Genomic_DNA"/>
</dbReference>
<evidence type="ECO:0000256" key="2">
    <source>
        <dbReference type="ARBA" id="ARBA00022737"/>
    </source>
</evidence>
<dbReference type="GO" id="GO:0012506">
    <property type="term" value="C:vesicle membrane"/>
    <property type="evidence" value="ECO:0007669"/>
    <property type="project" value="TreeGrafter"/>
</dbReference>
<dbReference type="InterPro" id="IPR018502">
    <property type="entry name" value="Annexin_repeat"/>
</dbReference>